<evidence type="ECO:0000313" key="9">
    <source>
        <dbReference type="Proteomes" id="UP000054107"/>
    </source>
</evidence>
<dbReference type="InterPro" id="IPR000109">
    <property type="entry name" value="POT_fam"/>
</dbReference>
<dbReference type="SUPFAM" id="SSF103473">
    <property type="entry name" value="MFS general substrate transporter"/>
    <property type="match status" value="2"/>
</dbReference>
<feature type="transmembrane region" description="Helical" evidence="7">
    <location>
        <begin position="444"/>
        <end position="469"/>
    </location>
</feature>
<evidence type="ECO:0000256" key="4">
    <source>
        <dbReference type="ARBA" id="ARBA00022989"/>
    </source>
</evidence>
<keyword evidence="4 7" id="KW-1133">Transmembrane helix</keyword>
<feature type="transmembrane region" description="Helical" evidence="7">
    <location>
        <begin position="489"/>
        <end position="513"/>
    </location>
</feature>
<dbReference type="InterPro" id="IPR036259">
    <property type="entry name" value="MFS_trans_sf"/>
</dbReference>
<dbReference type="PANTHER" id="PTHR11654">
    <property type="entry name" value="OLIGOPEPTIDE TRANSPORTER-RELATED"/>
    <property type="match status" value="1"/>
</dbReference>
<proteinExistence type="inferred from homology"/>
<sequence length="609" mass="67177">MSEKEKQDIIVQEQEGGFEISEDGEVRIEPTEEDYKNLREVADHIPKAAYLVILIEFCERFTFYGLTGPFQNYIQNEDPGSCKCNSTSYNEQRTKLTLIFALNADPAELPGALGKGQQTATALNTFFQFWCYVTPIIGAIIADQYWGKYKTILVFSGVYFLGLLILTLTSMPAAIASGAAFPGFIVAIIVIGLAAGGIKANVSPLVAEQYNVTKPFIRTITPKTSSKYSADEGDLPANGNTNEASRSVTRVIVSPQATYQKLFNMFYWGINVGSLAAISTVVIEQQVGFWAAFLLPTVVFIPCIAVVLMGKKFYVRNPPRGSIFIEVGKIIKLAFKNGLDGCKPSKLAISHPELAAKVTWDDVFVDELKRTLRACLVFCWYPIYWLCYSQMTSNMVSMAATMQTGNVPNDIMQNINPLTLVLFIPIMDRFVYPGLRRFGIPLRPITRITCGFVFAAAAMAYAAGIQALIYSTGPYYDNPSGTQKNDVSAGLIVPAYVLIGISEIFASITGLEYAYKKAPEKMKSLVMALFLFTNCLGSVLGFALVSVAYNPKLKWMYAGISIAMGICAPIFYICHGKNDATDVEDDAIGRYDKKDIKEIEYEYEEKSAA</sequence>
<dbReference type="GO" id="GO:0016020">
    <property type="term" value="C:membrane"/>
    <property type="evidence" value="ECO:0007669"/>
    <property type="project" value="UniProtKB-SubCell"/>
</dbReference>
<dbReference type="Gene3D" id="1.20.1250.20">
    <property type="entry name" value="MFS general substrate transporter like domains"/>
    <property type="match status" value="1"/>
</dbReference>
<dbReference type="Pfam" id="PF00854">
    <property type="entry name" value="PTR2"/>
    <property type="match status" value="1"/>
</dbReference>
<dbReference type="PROSITE" id="PS01023">
    <property type="entry name" value="PTR2_2"/>
    <property type="match status" value="1"/>
</dbReference>
<name>A0A0B7NW45_9FUNG</name>
<dbReference type="GO" id="GO:0006857">
    <property type="term" value="P:oligopeptide transport"/>
    <property type="evidence" value="ECO:0007669"/>
    <property type="project" value="InterPro"/>
</dbReference>
<reference evidence="8 9" key="1">
    <citation type="submission" date="2014-09" db="EMBL/GenBank/DDBJ databases">
        <authorList>
            <person name="Ellenberger Sabrina"/>
        </authorList>
    </citation>
    <scope>NUCLEOTIDE SEQUENCE [LARGE SCALE GENOMIC DNA]</scope>
    <source>
        <strain evidence="8 9">CBS 412.66</strain>
    </source>
</reference>
<evidence type="ECO:0000313" key="8">
    <source>
        <dbReference type="EMBL" id="CEP19508.1"/>
    </source>
</evidence>
<evidence type="ECO:0000256" key="2">
    <source>
        <dbReference type="ARBA" id="ARBA00005982"/>
    </source>
</evidence>
<dbReference type="InterPro" id="IPR018456">
    <property type="entry name" value="PTR2_symporter_CS"/>
</dbReference>
<feature type="transmembrane region" description="Helical" evidence="7">
    <location>
        <begin position="555"/>
        <end position="574"/>
    </location>
</feature>
<keyword evidence="5 7" id="KW-0472">Membrane</keyword>
<evidence type="ECO:0000256" key="7">
    <source>
        <dbReference type="SAM" id="Phobius"/>
    </source>
</evidence>
<feature type="transmembrane region" description="Helical" evidence="7">
    <location>
        <begin position="152"/>
        <end position="173"/>
    </location>
</feature>
<comment type="similarity">
    <text evidence="2 6">Belongs to the major facilitator superfamily. Proton-dependent oligopeptide transporter (POT/PTR) (TC 2.A.17) family.</text>
</comment>
<evidence type="ECO:0000256" key="3">
    <source>
        <dbReference type="ARBA" id="ARBA00022692"/>
    </source>
</evidence>
<dbReference type="OrthoDB" id="8904098at2759"/>
<evidence type="ECO:0000256" key="6">
    <source>
        <dbReference type="RuleBase" id="RU003755"/>
    </source>
</evidence>
<feature type="transmembrane region" description="Helical" evidence="7">
    <location>
        <begin position="525"/>
        <end position="549"/>
    </location>
</feature>
<accession>A0A0B7NW45</accession>
<comment type="subcellular location">
    <subcellularLocation>
        <location evidence="1 6">Membrane</location>
        <topology evidence="1 6">Multi-pass membrane protein</topology>
    </subcellularLocation>
</comment>
<feature type="transmembrane region" description="Helical" evidence="7">
    <location>
        <begin position="411"/>
        <end position="432"/>
    </location>
</feature>
<dbReference type="GO" id="GO:0022857">
    <property type="term" value="F:transmembrane transporter activity"/>
    <property type="evidence" value="ECO:0007669"/>
    <property type="project" value="InterPro"/>
</dbReference>
<keyword evidence="6" id="KW-0813">Transport</keyword>
<gene>
    <name evidence="8" type="primary">PARPA_13824.1 scaffold 47132</name>
</gene>
<organism evidence="8 9">
    <name type="scientific">Parasitella parasitica</name>
    <dbReference type="NCBI Taxonomy" id="35722"/>
    <lineage>
        <taxon>Eukaryota</taxon>
        <taxon>Fungi</taxon>
        <taxon>Fungi incertae sedis</taxon>
        <taxon>Mucoromycota</taxon>
        <taxon>Mucoromycotina</taxon>
        <taxon>Mucoromycetes</taxon>
        <taxon>Mucorales</taxon>
        <taxon>Mucorineae</taxon>
        <taxon>Mucoraceae</taxon>
        <taxon>Parasitella</taxon>
    </lineage>
</organism>
<keyword evidence="9" id="KW-1185">Reference proteome</keyword>
<protein>
    <recommendedName>
        <fullName evidence="10">Major facilitator superfamily (MFS) profile domain-containing protein</fullName>
    </recommendedName>
</protein>
<dbReference type="EMBL" id="LN734038">
    <property type="protein sequence ID" value="CEP19508.1"/>
    <property type="molecule type" value="Genomic_DNA"/>
</dbReference>
<feature type="transmembrane region" description="Helical" evidence="7">
    <location>
        <begin position="374"/>
        <end position="391"/>
    </location>
</feature>
<dbReference type="PROSITE" id="PS01022">
    <property type="entry name" value="PTR2_1"/>
    <property type="match status" value="1"/>
</dbReference>
<evidence type="ECO:0000256" key="5">
    <source>
        <dbReference type="ARBA" id="ARBA00023136"/>
    </source>
</evidence>
<evidence type="ECO:0000256" key="1">
    <source>
        <dbReference type="ARBA" id="ARBA00004141"/>
    </source>
</evidence>
<keyword evidence="3 6" id="KW-0812">Transmembrane</keyword>
<evidence type="ECO:0008006" key="10">
    <source>
        <dbReference type="Google" id="ProtNLM"/>
    </source>
</evidence>
<feature type="transmembrane region" description="Helical" evidence="7">
    <location>
        <begin position="289"/>
        <end position="310"/>
    </location>
</feature>
<feature type="transmembrane region" description="Helical" evidence="7">
    <location>
        <begin position="179"/>
        <end position="198"/>
    </location>
</feature>
<dbReference type="Proteomes" id="UP000054107">
    <property type="component" value="Unassembled WGS sequence"/>
</dbReference>
<dbReference type="AlphaFoldDB" id="A0A0B7NW45"/>
<feature type="transmembrane region" description="Helical" evidence="7">
    <location>
        <begin position="265"/>
        <end position="283"/>
    </location>
</feature>